<dbReference type="STRING" id="1631249.BQ8794_100022"/>
<evidence type="ECO:0000313" key="1">
    <source>
        <dbReference type="EMBL" id="SIT53131.1"/>
    </source>
</evidence>
<gene>
    <name evidence="1" type="ORF">BQ8794_100022</name>
</gene>
<dbReference type="Proteomes" id="UP000188388">
    <property type="component" value="Unassembled WGS sequence"/>
</dbReference>
<evidence type="ECO:0000313" key="2">
    <source>
        <dbReference type="Proteomes" id="UP000188388"/>
    </source>
</evidence>
<reference evidence="2" key="1">
    <citation type="submission" date="2017-01" db="EMBL/GenBank/DDBJ databases">
        <authorList>
            <person name="Brunel B."/>
        </authorList>
    </citation>
    <scope>NUCLEOTIDE SEQUENCE [LARGE SCALE GENOMIC DNA]</scope>
</reference>
<name>A0A1R3UZQ8_9HYPH</name>
<protein>
    <submittedName>
        <fullName evidence="1">Uncharacterized protein</fullName>
    </submittedName>
</protein>
<accession>A0A1R3UZQ8</accession>
<dbReference type="EMBL" id="FTPD01000002">
    <property type="protein sequence ID" value="SIT53131.1"/>
    <property type="molecule type" value="Genomic_DNA"/>
</dbReference>
<sequence>MLPAFHPVPIGCGENAVKRPWCIPNGFPSAMMLRIESSIRILQLKY</sequence>
<proteinExistence type="predicted"/>
<keyword evidence="2" id="KW-1185">Reference proteome</keyword>
<dbReference type="AlphaFoldDB" id="A0A1R3UZQ8"/>
<organism evidence="1 2">
    <name type="scientific">Mesorhizobium prunaredense</name>
    <dbReference type="NCBI Taxonomy" id="1631249"/>
    <lineage>
        <taxon>Bacteria</taxon>
        <taxon>Pseudomonadati</taxon>
        <taxon>Pseudomonadota</taxon>
        <taxon>Alphaproteobacteria</taxon>
        <taxon>Hyphomicrobiales</taxon>
        <taxon>Phyllobacteriaceae</taxon>
        <taxon>Mesorhizobium</taxon>
    </lineage>
</organism>